<keyword evidence="2" id="KW-1185">Reference proteome</keyword>
<evidence type="ECO:0000313" key="2">
    <source>
        <dbReference type="Proteomes" id="UP000230640"/>
    </source>
</evidence>
<reference evidence="1 2" key="1">
    <citation type="journal article" date="2016" name="Appl. Environ. Microbiol.">
        <title>Genomic and Transcriptional Mapping of PaMx41, Archetype of a New Lineage of Bacteriophages Infecting Pseudomonas aeruginosa.</title>
        <authorList>
            <person name="Cruz-Plancarte I."/>
            <person name="Cazares A."/>
            <person name="Guarneros G."/>
        </authorList>
    </citation>
    <scope>NUCLEOTIDE SEQUENCE [LARGE SCALE GENOMIC DNA]</scope>
</reference>
<dbReference type="Proteomes" id="UP000230640">
    <property type="component" value="Segment"/>
</dbReference>
<dbReference type="EMBL" id="KU884563">
    <property type="protein sequence ID" value="ANA48980.1"/>
    <property type="molecule type" value="Genomic_DNA"/>
</dbReference>
<organism evidence="1 2">
    <name type="scientific">Pseudomonas phage PaMx41</name>
    <dbReference type="NCBI Taxonomy" id="1815976"/>
    <lineage>
        <taxon>Viruses</taxon>
        <taxon>Duplodnaviria</taxon>
        <taxon>Heunggongvirae</taxon>
        <taxon>Uroviricota</taxon>
        <taxon>Caudoviricetes</taxon>
        <taxon>Fredfastierviridae</taxon>
        <taxon>Jamesmcgillvirus</taxon>
        <taxon>Jamesmcgillvirus PaMx41</taxon>
    </lineage>
</organism>
<proteinExistence type="predicted"/>
<protein>
    <submittedName>
        <fullName evidence="1">Putative spanin Rz-like protein</fullName>
    </submittedName>
</protein>
<name>A0A1C8HRW2_BPPP4</name>
<evidence type="ECO:0000313" key="1">
    <source>
        <dbReference type="EMBL" id="ANA48980.1"/>
    </source>
</evidence>
<sequence>MKALVYKIAIGLALGLALFSLWSYYSLQLTRQELATTKEALADRSKEVEFLNTSLQLRDKVALQTAEREGAINAQLQRIYATVSKYKSQTNSASDQCLGLVPSPEFLEWVRRAEADPKDKSGAASSNK</sequence>
<accession>A0A1C8HRW2</accession>
<gene>
    <name evidence="1" type="ORF">PaMx41_ORF17</name>
</gene>